<gene>
    <name evidence="4" type="ORF">MZV50_18425</name>
</gene>
<dbReference type="InterPro" id="IPR006860">
    <property type="entry name" value="FecR"/>
</dbReference>
<dbReference type="PIRSF" id="PIRSF018266">
    <property type="entry name" value="FecR"/>
    <property type="match status" value="1"/>
</dbReference>
<keyword evidence="5" id="KW-1185">Reference proteome</keyword>
<keyword evidence="1" id="KW-0812">Transmembrane</keyword>
<dbReference type="Pfam" id="PF04773">
    <property type="entry name" value="FecR"/>
    <property type="match status" value="1"/>
</dbReference>
<feature type="domain" description="FecR protein" evidence="2">
    <location>
        <begin position="119"/>
        <end position="209"/>
    </location>
</feature>
<dbReference type="PANTHER" id="PTHR30273">
    <property type="entry name" value="PERIPLASMIC SIGNAL SENSOR AND SIGMA FACTOR ACTIVATOR FECR-RELATED"/>
    <property type="match status" value="1"/>
</dbReference>
<evidence type="ECO:0000259" key="2">
    <source>
        <dbReference type="Pfam" id="PF04773"/>
    </source>
</evidence>
<dbReference type="Gene3D" id="3.55.50.30">
    <property type="match status" value="1"/>
</dbReference>
<protein>
    <submittedName>
        <fullName evidence="4">FecR domain-containing protein</fullName>
    </submittedName>
</protein>
<dbReference type="PANTHER" id="PTHR30273:SF2">
    <property type="entry name" value="PROTEIN FECR"/>
    <property type="match status" value="1"/>
</dbReference>
<evidence type="ECO:0000313" key="4">
    <source>
        <dbReference type="EMBL" id="USQ94544.1"/>
    </source>
</evidence>
<organism evidence="4 5">
    <name type="scientific">Caulobacter segnis</name>
    <dbReference type="NCBI Taxonomy" id="88688"/>
    <lineage>
        <taxon>Bacteria</taxon>
        <taxon>Pseudomonadati</taxon>
        <taxon>Pseudomonadota</taxon>
        <taxon>Alphaproteobacteria</taxon>
        <taxon>Caulobacterales</taxon>
        <taxon>Caulobacteraceae</taxon>
        <taxon>Caulobacter</taxon>
    </lineage>
</organism>
<dbReference type="InterPro" id="IPR012373">
    <property type="entry name" value="Ferrdict_sens_TM"/>
</dbReference>
<accession>A0ABY4ZQP0</accession>
<dbReference type="Gene3D" id="2.60.120.1440">
    <property type="match status" value="1"/>
</dbReference>
<evidence type="ECO:0000313" key="5">
    <source>
        <dbReference type="Proteomes" id="UP001057520"/>
    </source>
</evidence>
<evidence type="ECO:0000259" key="3">
    <source>
        <dbReference type="Pfam" id="PF16220"/>
    </source>
</evidence>
<dbReference type="Proteomes" id="UP001057520">
    <property type="component" value="Chromosome"/>
</dbReference>
<keyword evidence="1" id="KW-0472">Membrane</keyword>
<name>A0ABY4ZQP0_9CAUL</name>
<dbReference type="InterPro" id="IPR032623">
    <property type="entry name" value="FecR_N"/>
</dbReference>
<sequence>MTASPAGPERRQAIEAQASEFVVRLQGDVGARERRAIHDWIEADPHHAVAFARMEAAWEAGERLRACPPSVESAPESEAAEAPRPFLSRRNILVGSAAATLVATVGMAIWRYAQDVELYRTRLGERREVRLADGSRIHLNTASTVEVSLREDSRRVRLVKGEALFEVAHDPSRPFLVDAGAAKLRAVGTAFNVRIREAVVELTVTEGVVAVAENVAAVRSVDARHVAAGDGAVIRGGAVAPTVLNPNLLRQRVAWQDGVIELDGETLSQAVDEFNRYRDRPIIVGDPRLANLRVGGRFEVDEAAKFLTAVEGSFPVQAITANDGSILLVMRS</sequence>
<feature type="domain" description="FecR N-terminal" evidence="3">
    <location>
        <begin position="17"/>
        <end position="56"/>
    </location>
</feature>
<dbReference type="Pfam" id="PF16220">
    <property type="entry name" value="DUF4880"/>
    <property type="match status" value="1"/>
</dbReference>
<proteinExistence type="predicted"/>
<evidence type="ECO:0000256" key="1">
    <source>
        <dbReference type="SAM" id="Phobius"/>
    </source>
</evidence>
<reference evidence="4 5" key="1">
    <citation type="submission" date="2022-04" db="EMBL/GenBank/DDBJ databases">
        <title>Genome sequence of soybean root-associated Caulobacter segnis RL271.</title>
        <authorList>
            <person name="Longley R."/>
            <person name="Bonito G."/>
            <person name="Trigodet F."/>
            <person name="Crosson S."/>
            <person name="Fiebig A."/>
        </authorList>
    </citation>
    <scope>NUCLEOTIDE SEQUENCE [LARGE SCALE GENOMIC DNA]</scope>
    <source>
        <strain evidence="4 5">RL271</strain>
    </source>
</reference>
<dbReference type="EMBL" id="CP096040">
    <property type="protein sequence ID" value="USQ94544.1"/>
    <property type="molecule type" value="Genomic_DNA"/>
</dbReference>
<feature type="transmembrane region" description="Helical" evidence="1">
    <location>
        <begin position="92"/>
        <end position="113"/>
    </location>
</feature>
<keyword evidence="1" id="KW-1133">Transmembrane helix</keyword>